<keyword evidence="6 8" id="KW-0408">Iron</keyword>
<dbReference type="InterPro" id="IPR044304">
    <property type="entry name" value="NUBPL-like"/>
</dbReference>
<dbReference type="SUPFAM" id="SSF52540">
    <property type="entry name" value="P-loop containing nucleoside triphosphate hydrolases"/>
    <property type="match status" value="1"/>
</dbReference>
<dbReference type="Gene3D" id="3.40.50.300">
    <property type="entry name" value="P-loop containing nucleotide triphosphate hydrolases"/>
    <property type="match status" value="1"/>
</dbReference>
<dbReference type="HAMAP" id="MF_02040">
    <property type="entry name" value="Mrp_NBP35"/>
    <property type="match status" value="1"/>
</dbReference>
<dbReference type="Proteomes" id="UP000031599">
    <property type="component" value="Unassembled WGS sequence"/>
</dbReference>
<feature type="domain" description="MIP18 family-like" evidence="9">
    <location>
        <begin position="10"/>
        <end position="70"/>
    </location>
</feature>
<dbReference type="InterPro" id="IPR019591">
    <property type="entry name" value="Mrp/NBP35_ATP-bd"/>
</dbReference>
<dbReference type="GO" id="GO:0016226">
    <property type="term" value="P:iron-sulfur cluster assembly"/>
    <property type="evidence" value="ECO:0007669"/>
    <property type="project" value="InterPro"/>
</dbReference>
<dbReference type="InterPro" id="IPR034904">
    <property type="entry name" value="FSCA_dom_sf"/>
</dbReference>
<comment type="similarity">
    <text evidence="2">In the C-terminal section; belongs to the Mrp/NBP35 ATP-binding proteins family.</text>
</comment>
<dbReference type="AlphaFoldDB" id="A0A0C2DCP3"/>
<comment type="similarity">
    <text evidence="1">In the N-terminal section; belongs to the MIP18 family.</text>
</comment>
<dbReference type="EMBL" id="JMCC02000023">
    <property type="protein sequence ID" value="KIG17487.1"/>
    <property type="molecule type" value="Genomic_DNA"/>
</dbReference>
<dbReference type="SUPFAM" id="SSF117916">
    <property type="entry name" value="Fe-S cluster assembly (FSCA) domain-like"/>
    <property type="match status" value="1"/>
</dbReference>
<evidence type="ECO:0000256" key="5">
    <source>
        <dbReference type="ARBA" id="ARBA00022840"/>
    </source>
</evidence>
<organism evidence="10 11">
    <name type="scientific">Enhygromyxa salina</name>
    <dbReference type="NCBI Taxonomy" id="215803"/>
    <lineage>
        <taxon>Bacteria</taxon>
        <taxon>Pseudomonadati</taxon>
        <taxon>Myxococcota</taxon>
        <taxon>Polyangia</taxon>
        <taxon>Nannocystales</taxon>
        <taxon>Nannocystaceae</taxon>
        <taxon>Enhygromyxa</taxon>
    </lineage>
</organism>
<dbReference type="Pfam" id="PF01883">
    <property type="entry name" value="FeS_assembly_P"/>
    <property type="match status" value="1"/>
</dbReference>
<evidence type="ECO:0000313" key="11">
    <source>
        <dbReference type="Proteomes" id="UP000031599"/>
    </source>
</evidence>
<dbReference type="PROSITE" id="PS01215">
    <property type="entry name" value="MRP"/>
    <property type="match status" value="1"/>
</dbReference>
<evidence type="ECO:0000256" key="6">
    <source>
        <dbReference type="ARBA" id="ARBA00023004"/>
    </source>
</evidence>
<comment type="function">
    <text evidence="8">Binds and transfers iron-sulfur (Fe-S) clusters to target apoproteins. Can hydrolyze ATP.</text>
</comment>
<keyword evidence="8" id="KW-0378">Hydrolase</keyword>
<dbReference type="InterPro" id="IPR002744">
    <property type="entry name" value="MIP18-like"/>
</dbReference>
<name>A0A0C2DCP3_9BACT</name>
<evidence type="ECO:0000313" key="10">
    <source>
        <dbReference type="EMBL" id="KIG17487.1"/>
    </source>
</evidence>
<evidence type="ECO:0000256" key="3">
    <source>
        <dbReference type="ARBA" id="ARBA00022723"/>
    </source>
</evidence>
<dbReference type="InterPro" id="IPR033756">
    <property type="entry name" value="YlxH/NBP35"/>
</dbReference>
<dbReference type="GO" id="GO:0140663">
    <property type="term" value="F:ATP-dependent FeS chaperone activity"/>
    <property type="evidence" value="ECO:0007669"/>
    <property type="project" value="InterPro"/>
</dbReference>
<comment type="subunit">
    <text evidence="8">Homodimer.</text>
</comment>
<reference evidence="10 11" key="1">
    <citation type="submission" date="2014-12" db="EMBL/GenBank/DDBJ databases">
        <title>Genome assembly of Enhygromyxa salina DSM 15201.</title>
        <authorList>
            <person name="Sharma G."/>
            <person name="Subramanian S."/>
        </authorList>
    </citation>
    <scope>NUCLEOTIDE SEQUENCE [LARGE SCALE GENOMIC DNA]</scope>
    <source>
        <strain evidence="10 11">DSM 15201</strain>
    </source>
</reference>
<comment type="similarity">
    <text evidence="8">Belongs to the Mrp/NBP35 ATP-binding proteins family.</text>
</comment>
<evidence type="ECO:0000259" key="9">
    <source>
        <dbReference type="Pfam" id="PF01883"/>
    </source>
</evidence>
<dbReference type="Pfam" id="PF10609">
    <property type="entry name" value="ParA"/>
    <property type="match status" value="1"/>
</dbReference>
<dbReference type="FunFam" id="3.40.50.300:FF:001119">
    <property type="entry name" value="Iron-sulfur cluster carrier protein"/>
    <property type="match status" value="1"/>
</dbReference>
<dbReference type="PANTHER" id="PTHR42961:SF2">
    <property type="entry name" value="IRON-SULFUR PROTEIN NUBPL"/>
    <property type="match status" value="1"/>
</dbReference>
<protein>
    <recommendedName>
        <fullName evidence="8">Iron-sulfur cluster carrier protein</fullName>
    </recommendedName>
</protein>
<sequence>MGFTMSATPDSVRQALSTVEDPATERDLVSARQVGEISVGDSIDVEVALISPGYPLRGTLETRIRAALEPFAKPVNIAWGLKVPRKPPRQDLDRLPTVKNVLAVAAGKGGVGKSTVAVNLAMALQRLGASVGLLDADIYGPSVPKMMGPASRQCDKSVGGARIIPALHRGIPVMSVDFFVETGRAVIWRGPMIHKLLQQFLEDVEWGELDYLIIDLPPGTGDAQLSLGQLLPITGGVIVTTPQEVALLDVRKAVDMFKTLEIPLLGLIENMSHYRCPSCGHVDHIFSSGGGKRLGEEFNVELLGQLPIDNTVSAGGETGNPVVNSAPDGEHAKVFLETAAKVALVAAKMHATGPKRSSLLRTV</sequence>
<dbReference type="GO" id="GO:0046872">
    <property type="term" value="F:metal ion binding"/>
    <property type="evidence" value="ECO:0007669"/>
    <property type="project" value="UniProtKB-KW"/>
</dbReference>
<keyword evidence="7 8" id="KW-0411">Iron-sulfur</keyword>
<dbReference type="PANTHER" id="PTHR42961">
    <property type="entry name" value="IRON-SULFUR PROTEIN NUBPL"/>
    <property type="match status" value="1"/>
</dbReference>
<keyword evidence="4 8" id="KW-0547">Nucleotide-binding</keyword>
<evidence type="ECO:0000256" key="1">
    <source>
        <dbReference type="ARBA" id="ARBA00007352"/>
    </source>
</evidence>
<dbReference type="GO" id="GO:0005524">
    <property type="term" value="F:ATP binding"/>
    <property type="evidence" value="ECO:0007669"/>
    <property type="project" value="UniProtKB-UniRule"/>
</dbReference>
<accession>A0A0C2DCP3</accession>
<evidence type="ECO:0000256" key="8">
    <source>
        <dbReference type="HAMAP-Rule" id="MF_02040"/>
    </source>
</evidence>
<evidence type="ECO:0000256" key="2">
    <source>
        <dbReference type="ARBA" id="ARBA00008205"/>
    </source>
</evidence>
<dbReference type="InterPro" id="IPR000808">
    <property type="entry name" value="Mrp-like_CS"/>
</dbReference>
<dbReference type="InterPro" id="IPR027417">
    <property type="entry name" value="P-loop_NTPase"/>
</dbReference>
<evidence type="ECO:0000256" key="7">
    <source>
        <dbReference type="ARBA" id="ARBA00023014"/>
    </source>
</evidence>
<keyword evidence="3 8" id="KW-0479">Metal-binding</keyword>
<keyword evidence="5 8" id="KW-0067">ATP-binding</keyword>
<dbReference type="GO" id="GO:0051539">
    <property type="term" value="F:4 iron, 4 sulfur cluster binding"/>
    <property type="evidence" value="ECO:0007669"/>
    <property type="project" value="TreeGrafter"/>
</dbReference>
<comment type="caution">
    <text evidence="10">The sequence shown here is derived from an EMBL/GenBank/DDBJ whole genome shotgun (WGS) entry which is preliminary data.</text>
</comment>
<feature type="binding site" evidence="8">
    <location>
        <begin position="107"/>
        <end position="114"/>
    </location>
    <ligand>
        <name>ATP</name>
        <dbReference type="ChEBI" id="CHEBI:30616"/>
    </ligand>
</feature>
<dbReference type="GO" id="GO:0016887">
    <property type="term" value="F:ATP hydrolysis activity"/>
    <property type="evidence" value="ECO:0007669"/>
    <property type="project" value="UniProtKB-UniRule"/>
</dbReference>
<evidence type="ECO:0000256" key="4">
    <source>
        <dbReference type="ARBA" id="ARBA00022741"/>
    </source>
</evidence>
<proteinExistence type="inferred from homology"/>
<dbReference type="Gene3D" id="3.30.300.130">
    <property type="entry name" value="Fe-S cluster assembly (FSCA)"/>
    <property type="match status" value="1"/>
</dbReference>
<gene>
    <name evidence="10" type="ORF">DB30_03188</name>
</gene>
<dbReference type="CDD" id="cd02037">
    <property type="entry name" value="Mrp_NBP35"/>
    <property type="match status" value="1"/>
</dbReference>